<dbReference type="RefSeq" id="WP_145890903.1">
    <property type="nucleotide sequence ID" value="NZ_VOBQ01000002.1"/>
</dbReference>
<name>A0A562ZY08_9BURK</name>
<evidence type="ECO:0000313" key="2">
    <source>
        <dbReference type="Proteomes" id="UP000318199"/>
    </source>
</evidence>
<dbReference type="OrthoDB" id="8898236at2"/>
<comment type="caution">
    <text evidence="1">The sequence shown here is derived from an EMBL/GenBank/DDBJ whole genome shotgun (WGS) entry which is preliminary data.</text>
</comment>
<proteinExistence type="predicted"/>
<organism evidence="1 2">
    <name type="scientific">Caenimonas sedimenti</name>
    <dbReference type="NCBI Taxonomy" id="2596921"/>
    <lineage>
        <taxon>Bacteria</taxon>
        <taxon>Pseudomonadati</taxon>
        <taxon>Pseudomonadota</taxon>
        <taxon>Betaproteobacteria</taxon>
        <taxon>Burkholderiales</taxon>
        <taxon>Comamonadaceae</taxon>
        <taxon>Caenimonas</taxon>
    </lineage>
</organism>
<evidence type="ECO:0000313" key="1">
    <source>
        <dbReference type="EMBL" id="TWO73271.1"/>
    </source>
</evidence>
<dbReference type="AlphaFoldDB" id="A0A562ZY08"/>
<dbReference type="Proteomes" id="UP000318199">
    <property type="component" value="Unassembled WGS sequence"/>
</dbReference>
<protein>
    <submittedName>
        <fullName evidence="1">Uncharacterized protein</fullName>
    </submittedName>
</protein>
<gene>
    <name evidence="1" type="ORF">FN976_02905</name>
</gene>
<keyword evidence="2" id="KW-1185">Reference proteome</keyword>
<reference evidence="1 2" key="1">
    <citation type="submission" date="2019-07" db="EMBL/GenBank/DDBJ databases">
        <title>Caenimonas sedimenti sp. nov., isolated from activated sludge.</title>
        <authorList>
            <person name="Xu J."/>
        </authorList>
    </citation>
    <scope>NUCLEOTIDE SEQUENCE [LARGE SCALE GENOMIC DNA]</scope>
    <source>
        <strain evidence="1 2">HX-9-20</strain>
    </source>
</reference>
<sequence length="169" mass="19211">MTEQMSAEPTGMPSRRFEGREDFRQLVRDALACAGREGWREIILSDPTFEDWPLGERAVTESLQAWSSSGRKITLLAKNYDEVLRKHARFVQWRTTWSHIITAMAVPSADPLELPSAIWSPAWALERRDIDNSAGFCGGEPDRRVLARELLNEWLRKATPSFPATKLGL</sequence>
<accession>A0A562ZY08</accession>
<dbReference type="EMBL" id="VOBQ01000002">
    <property type="protein sequence ID" value="TWO73271.1"/>
    <property type="molecule type" value="Genomic_DNA"/>
</dbReference>